<evidence type="ECO:0000256" key="1">
    <source>
        <dbReference type="ARBA" id="ARBA00000085"/>
    </source>
</evidence>
<evidence type="ECO:0000313" key="14">
    <source>
        <dbReference type="EMBL" id="KAG1543593.1"/>
    </source>
</evidence>
<sequence>MASATGGCAAKWPGGARRDADGTLSFPFIAGDLQALFGISRQQAEQDAKILLERIEEDDRARILQAVEQAARQFAPLILEFRLRAEGTDARWVRSQAHPYAAEAGAVTWSGYWVDVSEARAQADALVAAKADAEQAAEAKSRFLATMSHEIRTPMSGVLGMLEVLAHSPLDAEQQRILGVIEDSAQMLRQILDDILDYSRLEAGALRLEPCTRAGAARAD</sequence>
<dbReference type="PANTHER" id="PTHR45339">
    <property type="entry name" value="HYBRID SIGNAL TRANSDUCTION HISTIDINE KINASE J"/>
    <property type="match status" value="1"/>
</dbReference>
<keyword evidence="15" id="KW-1185">Reference proteome</keyword>
<keyword evidence="6" id="KW-0812">Transmembrane</keyword>
<dbReference type="GO" id="GO:0016020">
    <property type="term" value="C:membrane"/>
    <property type="evidence" value="ECO:0007669"/>
    <property type="project" value="UniProtKB-SubCell"/>
</dbReference>
<keyword evidence="5" id="KW-0808">Transferase</keyword>
<evidence type="ECO:0000256" key="6">
    <source>
        <dbReference type="ARBA" id="ARBA00022692"/>
    </source>
</evidence>
<evidence type="ECO:0000256" key="12">
    <source>
        <dbReference type="ARBA" id="ARBA00023136"/>
    </source>
</evidence>
<dbReference type="CDD" id="cd00130">
    <property type="entry name" value="PAS"/>
    <property type="match status" value="1"/>
</dbReference>
<dbReference type="InterPro" id="IPR000014">
    <property type="entry name" value="PAS"/>
</dbReference>
<accession>A0A9P7CA32</accession>
<dbReference type="CDD" id="cd00082">
    <property type="entry name" value="HisKA"/>
    <property type="match status" value="1"/>
</dbReference>
<keyword evidence="9" id="KW-0067">ATP-binding</keyword>
<dbReference type="Proteomes" id="UP000740926">
    <property type="component" value="Unassembled WGS sequence"/>
</dbReference>
<dbReference type="InterPro" id="IPR013655">
    <property type="entry name" value="PAS_fold_3"/>
</dbReference>
<dbReference type="Pfam" id="PF00512">
    <property type="entry name" value="HisKA"/>
    <property type="match status" value="1"/>
</dbReference>
<evidence type="ECO:0000256" key="11">
    <source>
        <dbReference type="ARBA" id="ARBA00023012"/>
    </source>
</evidence>
<proteinExistence type="predicted"/>
<feature type="domain" description="Signal transduction histidine kinase dimerisation/phosphoacceptor" evidence="13">
    <location>
        <begin position="139"/>
        <end position="204"/>
    </location>
</feature>
<dbReference type="Gene3D" id="3.30.450.20">
    <property type="entry name" value="PAS domain"/>
    <property type="match status" value="1"/>
</dbReference>
<dbReference type="InterPro" id="IPR035965">
    <property type="entry name" value="PAS-like_dom_sf"/>
</dbReference>
<name>A0A9P7CA32_9FUNG</name>
<dbReference type="AlphaFoldDB" id="A0A9P7CA32"/>
<dbReference type="PANTHER" id="PTHR45339:SF1">
    <property type="entry name" value="HYBRID SIGNAL TRANSDUCTION HISTIDINE KINASE J"/>
    <property type="match status" value="1"/>
</dbReference>
<dbReference type="EMBL" id="JAANIU010006121">
    <property type="protein sequence ID" value="KAG1543593.1"/>
    <property type="molecule type" value="Genomic_DNA"/>
</dbReference>
<evidence type="ECO:0000313" key="15">
    <source>
        <dbReference type="Proteomes" id="UP000740926"/>
    </source>
</evidence>
<keyword evidence="12" id="KW-0472">Membrane</keyword>
<reference evidence="14 15" key="1">
    <citation type="journal article" date="2020" name="Microb. Genom.">
        <title>Genetic diversity of clinical and environmental Mucorales isolates obtained from an investigation of mucormycosis cases among solid organ transplant recipients.</title>
        <authorList>
            <person name="Nguyen M.H."/>
            <person name="Kaul D."/>
            <person name="Muto C."/>
            <person name="Cheng S.J."/>
            <person name="Richter R.A."/>
            <person name="Bruno V.M."/>
            <person name="Liu G."/>
            <person name="Beyhan S."/>
            <person name="Sundermann A.J."/>
            <person name="Mounaud S."/>
            <person name="Pasculle A.W."/>
            <person name="Nierman W.C."/>
            <person name="Driscoll E."/>
            <person name="Cumbie R."/>
            <person name="Clancy C.J."/>
            <person name="Dupont C.L."/>
        </authorList>
    </citation>
    <scope>NUCLEOTIDE SEQUENCE [LARGE SCALE GENOMIC DNA]</scope>
    <source>
        <strain evidence="14 15">GL24</strain>
    </source>
</reference>
<dbReference type="InterPro" id="IPR036097">
    <property type="entry name" value="HisK_dim/P_sf"/>
</dbReference>
<evidence type="ECO:0000256" key="3">
    <source>
        <dbReference type="ARBA" id="ARBA00012438"/>
    </source>
</evidence>
<comment type="catalytic activity">
    <reaction evidence="1">
        <text>ATP + protein L-histidine = ADP + protein N-phospho-L-histidine.</text>
        <dbReference type="EC" id="2.7.13.3"/>
    </reaction>
</comment>
<keyword evidence="8" id="KW-0418">Kinase</keyword>
<dbReference type="Pfam" id="PF08447">
    <property type="entry name" value="PAS_3"/>
    <property type="match status" value="1"/>
</dbReference>
<dbReference type="InterPro" id="IPR003661">
    <property type="entry name" value="HisK_dim/P_dom"/>
</dbReference>
<dbReference type="GO" id="GO:0005524">
    <property type="term" value="F:ATP binding"/>
    <property type="evidence" value="ECO:0007669"/>
    <property type="project" value="UniProtKB-KW"/>
</dbReference>
<comment type="subcellular location">
    <subcellularLocation>
        <location evidence="2">Membrane</location>
    </subcellularLocation>
</comment>
<keyword evidence="10" id="KW-1133">Transmembrane helix</keyword>
<dbReference type="GO" id="GO:0000155">
    <property type="term" value="F:phosphorelay sensor kinase activity"/>
    <property type="evidence" value="ECO:0007669"/>
    <property type="project" value="InterPro"/>
</dbReference>
<evidence type="ECO:0000256" key="9">
    <source>
        <dbReference type="ARBA" id="ARBA00022840"/>
    </source>
</evidence>
<organism evidence="14 15">
    <name type="scientific">Rhizopus delemar</name>
    <dbReference type="NCBI Taxonomy" id="936053"/>
    <lineage>
        <taxon>Eukaryota</taxon>
        <taxon>Fungi</taxon>
        <taxon>Fungi incertae sedis</taxon>
        <taxon>Mucoromycota</taxon>
        <taxon>Mucoromycotina</taxon>
        <taxon>Mucoromycetes</taxon>
        <taxon>Mucorales</taxon>
        <taxon>Mucorineae</taxon>
        <taxon>Rhizopodaceae</taxon>
        <taxon>Rhizopus</taxon>
    </lineage>
</organism>
<comment type="caution">
    <text evidence="14">The sequence shown here is derived from an EMBL/GenBank/DDBJ whole genome shotgun (WGS) entry which is preliminary data.</text>
</comment>
<dbReference type="Gene3D" id="1.10.287.130">
    <property type="match status" value="1"/>
</dbReference>
<dbReference type="SMART" id="SM00388">
    <property type="entry name" value="HisKA"/>
    <property type="match status" value="1"/>
</dbReference>
<keyword evidence="11" id="KW-0902">Two-component regulatory system</keyword>
<gene>
    <name evidence="14" type="ORF">G6F50_013969</name>
</gene>
<evidence type="ECO:0000256" key="8">
    <source>
        <dbReference type="ARBA" id="ARBA00022777"/>
    </source>
</evidence>
<dbReference type="SUPFAM" id="SSF55785">
    <property type="entry name" value="PYP-like sensor domain (PAS domain)"/>
    <property type="match status" value="1"/>
</dbReference>
<keyword evidence="4" id="KW-0597">Phosphoprotein</keyword>
<evidence type="ECO:0000256" key="10">
    <source>
        <dbReference type="ARBA" id="ARBA00022989"/>
    </source>
</evidence>
<dbReference type="EC" id="2.7.13.3" evidence="3"/>
<dbReference type="FunFam" id="1.10.287.130:FF:000004">
    <property type="entry name" value="Ethylene receptor 1"/>
    <property type="match status" value="1"/>
</dbReference>
<dbReference type="SUPFAM" id="SSF47384">
    <property type="entry name" value="Homodimeric domain of signal transducing histidine kinase"/>
    <property type="match status" value="1"/>
</dbReference>
<evidence type="ECO:0000256" key="2">
    <source>
        <dbReference type="ARBA" id="ARBA00004370"/>
    </source>
</evidence>
<evidence type="ECO:0000259" key="13">
    <source>
        <dbReference type="SMART" id="SM00388"/>
    </source>
</evidence>
<evidence type="ECO:0000256" key="7">
    <source>
        <dbReference type="ARBA" id="ARBA00022741"/>
    </source>
</evidence>
<evidence type="ECO:0000256" key="5">
    <source>
        <dbReference type="ARBA" id="ARBA00022679"/>
    </source>
</evidence>
<protein>
    <recommendedName>
        <fullName evidence="3">histidine kinase</fullName>
        <ecNumber evidence="3">2.7.13.3</ecNumber>
    </recommendedName>
</protein>
<keyword evidence="7" id="KW-0547">Nucleotide-binding</keyword>
<evidence type="ECO:0000256" key="4">
    <source>
        <dbReference type="ARBA" id="ARBA00022553"/>
    </source>
</evidence>